<sequence>MSIFSKLFGPDPETEKQTAFEEIERQFEGAEINQAKAGWLTMRGNSYAMSRKFDMAISDFKEALEYEPDRPTTLVSLGGAYNHNKMWKDGISKLEKAKEFVSSIENDLIRAGQEHNLYYELGHAYFFSGNKQKAFEHLSVSLSEASALGVYKDCGDIGEKEWVAIRSMRKNAELLCARIKKEEERNEVSIMRGSFEVSPPEYSGFEEFFTKYYKDSSFTEQNKYILSIFPVDFWKNIDVSFKDVSKHADIFFQSEDKEFTKAIVEKNDPWLTEHGGNIYVAMKIVTTWGKELMKSENFRNKCADIALAELQNLGLKMLTLLPKEDQKKFLEECQRHYPPSTEPDFPFLAMRVWADVACTPLAETNGLISKKKDSFPRRNLSDVIEKLGFIATIAWLRELPHYRNFDKHSQKCFPFLLDIKALKNFIAFDSVFFPYAGKRR</sequence>
<evidence type="ECO:0000313" key="2">
    <source>
        <dbReference type="EMBL" id="OGY40505.1"/>
    </source>
</evidence>
<dbReference type="AlphaFoldDB" id="A0A1G1XK34"/>
<proteinExistence type="predicted"/>
<dbReference type="PROSITE" id="PS50005">
    <property type="entry name" value="TPR"/>
    <property type="match status" value="1"/>
</dbReference>
<dbReference type="EMBL" id="MHHY01000007">
    <property type="protein sequence ID" value="OGY40505.1"/>
    <property type="molecule type" value="Genomic_DNA"/>
</dbReference>
<gene>
    <name evidence="2" type="ORF">A2570_02040</name>
</gene>
<reference evidence="2 3" key="1">
    <citation type="journal article" date="2016" name="Nat. Commun.">
        <title>Thousands of microbial genomes shed light on interconnected biogeochemical processes in an aquifer system.</title>
        <authorList>
            <person name="Anantharaman K."/>
            <person name="Brown C.T."/>
            <person name="Hug L.A."/>
            <person name="Sharon I."/>
            <person name="Castelle C.J."/>
            <person name="Probst A.J."/>
            <person name="Thomas B.C."/>
            <person name="Singh A."/>
            <person name="Wilkins M.J."/>
            <person name="Karaoz U."/>
            <person name="Brodie E.L."/>
            <person name="Williams K.H."/>
            <person name="Hubbard S.S."/>
            <person name="Banfield J.F."/>
        </authorList>
    </citation>
    <scope>NUCLEOTIDE SEQUENCE [LARGE SCALE GENOMIC DNA]</scope>
</reference>
<name>A0A1G1XK34_9BACT</name>
<comment type="caution">
    <text evidence="2">The sequence shown here is derived from an EMBL/GenBank/DDBJ whole genome shotgun (WGS) entry which is preliminary data.</text>
</comment>
<dbReference type="SUPFAM" id="SSF48452">
    <property type="entry name" value="TPR-like"/>
    <property type="match status" value="1"/>
</dbReference>
<dbReference type="InterPro" id="IPR011990">
    <property type="entry name" value="TPR-like_helical_dom_sf"/>
</dbReference>
<accession>A0A1G1XK34</accession>
<dbReference type="Gene3D" id="1.25.40.10">
    <property type="entry name" value="Tetratricopeptide repeat domain"/>
    <property type="match status" value="1"/>
</dbReference>
<dbReference type="InterPro" id="IPR019734">
    <property type="entry name" value="TPR_rpt"/>
</dbReference>
<dbReference type="SMART" id="SM00028">
    <property type="entry name" value="TPR"/>
    <property type="match status" value="3"/>
</dbReference>
<dbReference type="STRING" id="1797529.A2570_02040"/>
<evidence type="ECO:0000313" key="3">
    <source>
        <dbReference type="Proteomes" id="UP000178570"/>
    </source>
</evidence>
<evidence type="ECO:0000256" key="1">
    <source>
        <dbReference type="PROSITE-ProRule" id="PRU00339"/>
    </source>
</evidence>
<organism evidence="2 3">
    <name type="scientific">Candidatus Brennerbacteria bacterium RIFOXYD1_FULL_41_16</name>
    <dbReference type="NCBI Taxonomy" id="1797529"/>
    <lineage>
        <taxon>Bacteria</taxon>
        <taxon>Candidatus Brenneribacteriota</taxon>
    </lineage>
</organism>
<feature type="repeat" description="TPR" evidence="1">
    <location>
        <begin position="37"/>
        <end position="70"/>
    </location>
</feature>
<dbReference type="Proteomes" id="UP000178570">
    <property type="component" value="Unassembled WGS sequence"/>
</dbReference>
<keyword evidence="1" id="KW-0802">TPR repeat</keyword>
<protein>
    <submittedName>
        <fullName evidence="2">Uncharacterized protein</fullName>
    </submittedName>
</protein>